<evidence type="ECO:0000313" key="2">
    <source>
        <dbReference type="Proteomes" id="UP001159405"/>
    </source>
</evidence>
<comment type="caution">
    <text evidence="1">The sequence shown here is derived from an EMBL/GenBank/DDBJ whole genome shotgun (WGS) entry which is preliminary data.</text>
</comment>
<protein>
    <submittedName>
        <fullName evidence="1">Uncharacterized protein</fullName>
    </submittedName>
</protein>
<dbReference type="Proteomes" id="UP001159405">
    <property type="component" value="Unassembled WGS sequence"/>
</dbReference>
<proteinExistence type="predicted"/>
<evidence type="ECO:0000313" key="1">
    <source>
        <dbReference type="EMBL" id="CAH3111785.1"/>
    </source>
</evidence>
<name>A0ABN8NKV5_9CNID</name>
<keyword evidence="2" id="KW-1185">Reference proteome</keyword>
<accession>A0ABN8NKV5</accession>
<organism evidence="1 2">
    <name type="scientific">Porites lobata</name>
    <dbReference type="NCBI Taxonomy" id="104759"/>
    <lineage>
        <taxon>Eukaryota</taxon>
        <taxon>Metazoa</taxon>
        <taxon>Cnidaria</taxon>
        <taxon>Anthozoa</taxon>
        <taxon>Hexacorallia</taxon>
        <taxon>Scleractinia</taxon>
        <taxon>Fungiina</taxon>
        <taxon>Poritidae</taxon>
        <taxon>Porites</taxon>
    </lineage>
</organism>
<sequence>MDPDPDPVPVFSFTPSRSSFRSDQLYYRHAIIAFKCMTGYAPGYLASQFITREQVSERTTRSSQKLDIPLFRTASGQRTFYYRTVKLWNKVNNVESFVKLSPSVEIFKRSLRSQLLDNFVNTS</sequence>
<dbReference type="EMBL" id="CALNXK010000024">
    <property type="protein sequence ID" value="CAH3111785.1"/>
    <property type="molecule type" value="Genomic_DNA"/>
</dbReference>
<reference evidence="1 2" key="1">
    <citation type="submission" date="2022-05" db="EMBL/GenBank/DDBJ databases">
        <authorList>
            <consortium name="Genoscope - CEA"/>
            <person name="William W."/>
        </authorList>
    </citation>
    <scope>NUCLEOTIDE SEQUENCE [LARGE SCALE GENOMIC DNA]</scope>
</reference>
<gene>
    <name evidence="1" type="ORF">PLOB_00020626</name>
</gene>